<feature type="region of interest" description="Disordered" evidence="1">
    <location>
        <begin position="39"/>
        <end position="88"/>
    </location>
</feature>
<dbReference type="EMBL" id="JAKJXP020000176">
    <property type="protein sequence ID" value="KAK7739826.1"/>
    <property type="molecule type" value="Genomic_DNA"/>
</dbReference>
<comment type="caution">
    <text evidence="2">The sequence shown here is derived from an EMBL/GenBank/DDBJ whole genome shotgun (WGS) entry which is preliminary data.</text>
</comment>
<sequence length="88" mass="9645">MGKPSKKTPSHGNNWSDPIWHEAYQQCHVDHLTQGVQGMHIGPASYPEQQQYAYPAQQGDLQTTSVGYPQQPQLPTAEITGGDTISTP</sequence>
<evidence type="ECO:0000313" key="2">
    <source>
        <dbReference type="EMBL" id="KAK7739826.1"/>
    </source>
</evidence>
<proteinExistence type="predicted"/>
<organism evidence="2 3">
    <name type="scientific">Diatrype stigma</name>
    <dbReference type="NCBI Taxonomy" id="117547"/>
    <lineage>
        <taxon>Eukaryota</taxon>
        <taxon>Fungi</taxon>
        <taxon>Dikarya</taxon>
        <taxon>Ascomycota</taxon>
        <taxon>Pezizomycotina</taxon>
        <taxon>Sordariomycetes</taxon>
        <taxon>Xylariomycetidae</taxon>
        <taxon>Xylariales</taxon>
        <taxon>Diatrypaceae</taxon>
        <taxon>Diatrype</taxon>
    </lineage>
</organism>
<feature type="compositionally biased region" description="Low complexity" evidence="1">
    <location>
        <begin position="43"/>
        <end position="58"/>
    </location>
</feature>
<evidence type="ECO:0000313" key="3">
    <source>
        <dbReference type="Proteomes" id="UP001320420"/>
    </source>
</evidence>
<protein>
    <submittedName>
        <fullName evidence="2">Uncharacterized protein</fullName>
    </submittedName>
</protein>
<evidence type="ECO:0000256" key="1">
    <source>
        <dbReference type="SAM" id="MobiDB-lite"/>
    </source>
</evidence>
<name>A0AAN9YEB0_9PEZI</name>
<dbReference type="AlphaFoldDB" id="A0AAN9YEB0"/>
<accession>A0AAN9YEB0</accession>
<dbReference type="Proteomes" id="UP001320420">
    <property type="component" value="Unassembled WGS sequence"/>
</dbReference>
<keyword evidence="3" id="KW-1185">Reference proteome</keyword>
<feature type="compositionally biased region" description="Polar residues" evidence="1">
    <location>
        <begin position="59"/>
        <end position="74"/>
    </location>
</feature>
<gene>
    <name evidence="2" type="ORF">SLS62_011195</name>
</gene>
<reference evidence="2 3" key="1">
    <citation type="submission" date="2024-02" db="EMBL/GenBank/DDBJ databases">
        <title>De novo assembly and annotation of 12 fungi associated with fruit tree decline syndrome in Ontario, Canada.</title>
        <authorList>
            <person name="Sulman M."/>
            <person name="Ellouze W."/>
            <person name="Ilyukhin E."/>
        </authorList>
    </citation>
    <scope>NUCLEOTIDE SEQUENCE [LARGE SCALE GENOMIC DNA]</scope>
    <source>
        <strain evidence="2 3">M11/M66-122</strain>
    </source>
</reference>